<evidence type="ECO:0000313" key="12">
    <source>
        <dbReference type="Proteomes" id="UP000694888"/>
    </source>
</evidence>
<comment type="cofactor">
    <cofactor evidence="8 9">
        <name>Zn(2+)</name>
        <dbReference type="ChEBI" id="CHEBI:29105"/>
    </cofactor>
    <text evidence="8 9">Binds 1 zinc ion per subunit.</text>
</comment>
<evidence type="ECO:0000256" key="3">
    <source>
        <dbReference type="ARBA" id="ARBA00022723"/>
    </source>
</evidence>
<feature type="domain" description="ShKT" evidence="10">
    <location>
        <begin position="366"/>
        <end position="401"/>
    </location>
</feature>
<sequence>MTSGQTMDEIIARASVTVEDFDLINDLNGNVIKQELDMMLTIEQYKALNGIQEEDDSSIVYRQKRKAIKNPNYRWTNKVIPYRIASGVFTSRDRGEINKAIAEWQRYTCISFRQASRNENNFVYFDNGSGCYSYVGMVGGSQTIGLAGGCRQKGVIVHEIGHAVGFHHEQNRPDRDNHVRIQTRNIPPSVRYNFKKYPWSAVEVFDVPYDYRSVMHYGGRAFSQNGDYTIKTVNPAMQNVIGNRQGLSFYDVMLANRMYKCSEHCDRSKITCPRDSYLGKDCKCYCKGTPVRVCDGTTTVTRKPGVVTTPTPRPTSRPSCKDMNPNCLAWARAPQGYCRTNTYVKTYCRVSCGTCDGGDGKGEETCRDEKEHCAYWKGQGYCKGVYEAAMKNICSKTCGFCRPRLTSTNDKLSGGNGDNGVGAHAPMAFLVAVMVSLVKLFSQ</sequence>
<feature type="active site" evidence="8">
    <location>
        <position position="159"/>
    </location>
</feature>
<dbReference type="SUPFAM" id="SSF55486">
    <property type="entry name" value="Metalloproteases ('zincins'), catalytic domain"/>
    <property type="match status" value="1"/>
</dbReference>
<dbReference type="Pfam" id="PF01549">
    <property type="entry name" value="ShK"/>
    <property type="match status" value="2"/>
</dbReference>
<comment type="caution">
    <text evidence="7">Lacks conserved residue(s) required for the propagation of feature annotation.</text>
</comment>
<dbReference type="PANTHER" id="PTHR10127:SF780">
    <property type="entry name" value="METALLOENDOPEPTIDASE"/>
    <property type="match status" value="1"/>
</dbReference>
<keyword evidence="3 8" id="KW-0479">Metal-binding</keyword>
<dbReference type="PROSITE" id="PS51670">
    <property type="entry name" value="SHKT"/>
    <property type="match status" value="2"/>
</dbReference>
<dbReference type="GeneID" id="101862910"/>
<evidence type="ECO:0000259" key="11">
    <source>
        <dbReference type="PROSITE" id="PS51864"/>
    </source>
</evidence>
<name>A0ABM1ACC3_APLCA</name>
<dbReference type="Gene3D" id="3.40.390.10">
    <property type="entry name" value="Collagenase (Catalytic Domain)"/>
    <property type="match status" value="1"/>
</dbReference>
<evidence type="ECO:0000259" key="10">
    <source>
        <dbReference type="PROSITE" id="PS51670"/>
    </source>
</evidence>
<dbReference type="GO" id="GO:0008237">
    <property type="term" value="F:metallopeptidase activity"/>
    <property type="evidence" value="ECO:0007669"/>
    <property type="project" value="UniProtKB-KW"/>
</dbReference>
<evidence type="ECO:0000256" key="1">
    <source>
        <dbReference type="ARBA" id="ARBA00002657"/>
    </source>
</evidence>
<dbReference type="EC" id="3.4.24.-" evidence="9"/>
<dbReference type="SMART" id="SM00254">
    <property type="entry name" value="ShKT"/>
    <property type="match status" value="2"/>
</dbReference>
<keyword evidence="5 8" id="KW-0862">Zinc</keyword>
<feature type="binding site" evidence="8">
    <location>
        <position position="162"/>
    </location>
    <ligand>
        <name>Zn(2+)</name>
        <dbReference type="ChEBI" id="CHEBI:29105"/>
        <note>catalytic</note>
    </ligand>
</feature>
<dbReference type="RefSeq" id="XP_012944999.1">
    <property type="nucleotide sequence ID" value="XM_013089545.1"/>
</dbReference>
<dbReference type="InterPro" id="IPR024079">
    <property type="entry name" value="MetalloPept_cat_dom_sf"/>
</dbReference>
<dbReference type="CDD" id="cd04280">
    <property type="entry name" value="ZnMc_astacin_like"/>
    <property type="match status" value="1"/>
</dbReference>
<evidence type="ECO:0000256" key="8">
    <source>
        <dbReference type="PROSITE-ProRule" id="PRU01211"/>
    </source>
</evidence>
<dbReference type="InterPro" id="IPR034035">
    <property type="entry name" value="Astacin-like_dom"/>
</dbReference>
<dbReference type="PROSITE" id="PS51864">
    <property type="entry name" value="ASTACIN"/>
    <property type="match status" value="1"/>
</dbReference>
<dbReference type="InterPro" id="IPR003582">
    <property type="entry name" value="ShKT_dom"/>
</dbReference>
<comment type="function">
    <text evidence="1">Metalloprotease.</text>
</comment>
<feature type="domain" description="Peptidase M12A" evidence="11">
    <location>
        <begin position="66"/>
        <end position="262"/>
    </location>
</feature>
<dbReference type="Gene3D" id="1.10.10.1940">
    <property type="match status" value="1"/>
</dbReference>
<feature type="binding site" evidence="8">
    <location>
        <position position="158"/>
    </location>
    <ligand>
        <name>Zn(2+)</name>
        <dbReference type="ChEBI" id="CHEBI:29105"/>
        <note>catalytic</note>
    </ligand>
</feature>
<feature type="binding site" evidence="8">
    <location>
        <position position="168"/>
    </location>
    <ligand>
        <name>Zn(2+)</name>
        <dbReference type="ChEBI" id="CHEBI:29105"/>
        <note>catalytic</note>
    </ligand>
</feature>
<dbReference type="Pfam" id="PF01400">
    <property type="entry name" value="Astacin"/>
    <property type="match status" value="1"/>
</dbReference>
<dbReference type="PRINTS" id="PR00480">
    <property type="entry name" value="ASTACIN"/>
</dbReference>
<keyword evidence="2 8" id="KW-0645">Protease</keyword>
<evidence type="ECO:0000256" key="5">
    <source>
        <dbReference type="ARBA" id="ARBA00022833"/>
    </source>
</evidence>
<reference evidence="13" key="1">
    <citation type="submission" date="2025-08" db="UniProtKB">
        <authorList>
            <consortium name="RefSeq"/>
        </authorList>
    </citation>
    <scope>IDENTIFICATION</scope>
</reference>
<evidence type="ECO:0000256" key="9">
    <source>
        <dbReference type="RuleBase" id="RU361183"/>
    </source>
</evidence>
<evidence type="ECO:0000256" key="4">
    <source>
        <dbReference type="ARBA" id="ARBA00022801"/>
    </source>
</evidence>
<keyword evidence="12" id="KW-1185">Reference proteome</keyword>
<dbReference type="InterPro" id="IPR001506">
    <property type="entry name" value="Peptidase_M12A"/>
</dbReference>
<keyword evidence="4 8" id="KW-0378">Hydrolase</keyword>
<proteinExistence type="predicted"/>
<evidence type="ECO:0000256" key="2">
    <source>
        <dbReference type="ARBA" id="ARBA00022670"/>
    </source>
</evidence>
<dbReference type="Proteomes" id="UP000694888">
    <property type="component" value="Unplaced"/>
</dbReference>
<dbReference type="SMART" id="SM00235">
    <property type="entry name" value="ZnMc"/>
    <property type="match status" value="1"/>
</dbReference>
<dbReference type="InterPro" id="IPR006026">
    <property type="entry name" value="Peptidase_Metallo"/>
</dbReference>
<accession>A0ABM1ACC3</accession>
<evidence type="ECO:0000256" key="6">
    <source>
        <dbReference type="ARBA" id="ARBA00023049"/>
    </source>
</evidence>
<organism evidence="12 13">
    <name type="scientific">Aplysia californica</name>
    <name type="common">California sea hare</name>
    <dbReference type="NCBI Taxonomy" id="6500"/>
    <lineage>
        <taxon>Eukaryota</taxon>
        <taxon>Metazoa</taxon>
        <taxon>Spiralia</taxon>
        <taxon>Lophotrochozoa</taxon>
        <taxon>Mollusca</taxon>
        <taxon>Gastropoda</taxon>
        <taxon>Heterobranchia</taxon>
        <taxon>Euthyneura</taxon>
        <taxon>Tectipleura</taxon>
        <taxon>Aplysiida</taxon>
        <taxon>Aplysioidea</taxon>
        <taxon>Aplysiidae</taxon>
        <taxon>Aplysia</taxon>
    </lineage>
</organism>
<dbReference type="PANTHER" id="PTHR10127">
    <property type="entry name" value="DISCOIDIN, CUB, EGF, LAMININ , AND ZINC METALLOPROTEASE DOMAIN CONTAINING"/>
    <property type="match status" value="1"/>
</dbReference>
<feature type="domain" description="ShKT" evidence="10">
    <location>
        <begin position="320"/>
        <end position="355"/>
    </location>
</feature>
<gene>
    <name evidence="13" type="primary">LOC101862910</name>
</gene>
<protein>
    <recommendedName>
        <fullName evidence="9">Metalloendopeptidase</fullName>
        <ecNumber evidence="9">3.4.24.-</ecNumber>
    </recommendedName>
</protein>
<evidence type="ECO:0000313" key="13">
    <source>
        <dbReference type="RefSeq" id="XP_012944999.1"/>
    </source>
</evidence>
<evidence type="ECO:0000256" key="7">
    <source>
        <dbReference type="PROSITE-ProRule" id="PRU01005"/>
    </source>
</evidence>
<keyword evidence="6 8" id="KW-0482">Metalloprotease</keyword>